<accession>A0A7E5WY15</accession>
<gene>
    <name evidence="2" type="primary">LOC113506414</name>
</gene>
<dbReference type="InParanoid" id="A0A7E5WY15"/>
<dbReference type="Proteomes" id="UP000322000">
    <property type="component" value="Chromosome 14"/>
</dbReference>
<proteinExistence type="predicted"/>
<name>A0A7E5WY15_TRINI</name>
<dbReference type="KEGG" id="tnl:113506414"/>
<dbReference type="AlphaFoldDB" id="A0A7E5WY15"/>
<dbReference type="RefSeq" id="XP_026745066.1">
    <property type="nucleotide sequence ID" value="XM_026889265.1"/>
</dbReference>
<evidence type="ECO:0000313" key="2">
    <source>
        <dbReference type="RefSeq" id="XP_026745066.1"/>
    </source>
</evidence>
<dbReference type="OrthoDB" id="203821at2759"/>
<evidence type="ECO:0000313" key="1">
    <source>
        <dbReference type="Proteomes" id="UP000322000"/>
    </source>
</evidence>
<protein>
    <submittedName>
        <fullName evidence="2">60S ribosomal export protein NMD3-like</fullName>
    </submittedName>
</protein>
<dbReference type="GeneID" id="113506414"/>
<organism evidence="1 2">
    <name type="scientific">Trichoplusia ni</name>
    <name type="common">Cabbage looper</name>
    <dbReference type="NCBI Taxonomy" id="7111"/>
    <lineage>
        <taxon>Eukaryota</taxon>
        <taxon>Metazoa</taxon>
        <taxon>Ecdysozoa</taxon>
        <taxon>Arthropoda</taxon>
        <taxon>Hexapoda</taxon>
        <taxon>Insecta</taxon>
        <taxon>Pterygota</taxon>
        <taxon>Neoptera</taxon>
        <taxon>Endopterygota</taxon>
        <taxon>Lepidoptera</taxon>
        <taxon>Glossata</taxon>
        <taxon>Ditrysia</taxon>
        <taxon>Noctuoidea</taxon>
        <taxon>Noctuidae</taxon>
        <taxon>Plusiinae</taxon>
        <taxon>Trichoplusia</taxon>
    </lineage>
</organism>
<reference evidence="2" key="1">
    <citation type="submission" date="2025-08" db="UniProtKB">
        <authorList>
            <consortium name="RefSeq"/>
        </authorList>
    </citation>
    <scope>IDENTIFICATION</scope>
</reference>
<keyword evidence="1" id="KW-1185">Reference proteome</keyword>
<sequence length="75" mass="8642">MAEELHEGLSSTNEDYNDFLDDLEEDPAFRQNVNIFKDEQKIPVDTDEIDPSLPRITLAEMLDDLVIEDVDMTEV</sequence>